<dbReference type="PANTHER" id="PTHR46068">
    <property type="entry name" value="PROTEIN CBG27172"/>
    <property type="match status" value="1"/>
</dbReference>
<sequence length="228" mass="26487">MSSELERRTAIIVALRCGRAPKEIIDFFKFPKSTVYSIAKSFKESEDIEEGFLTPERKTPDRSQVRKRSADFIDRLQTMINDDPSVPMSTLAERLNVHRTTVLHAIHEDLRCNSYVLRVRQMLSDTMKKKRLERCELLITSLKHRAAGRIRFFSDEKIFCVDAKSTVRMTDGLPVTQMRSLSLEEPSSRTEFMSWRSCPARETSCLLTSLPRAKMSTRRSTWTSCRLW</sequence>
<evidence type="ECO:0000313" key="1">
    <source>
        <dbReference type="EMBL" id="QQP36893.1"/>
    </source>
</evidence>
<dbReference type="PANTHER" id="PTHR46068:SF1">
    <property type="entry name" value="TRANSPOSASE IS30-LIKE HTH DOMAIN-CONTAINING PROTEIN"/>
    <property type="match status" value="1"/>
</dbReference>
<dbReference type="OrthoDB" id="7540217at2759"/>
<keyword evidence="2" id="KW-1185">Reference proteome</keyword>
<dbReference type="Proteomes" id="UP000595437">
    <property type="component" value="Chromosome 16"/>
</dbReference>
<evidence type="ECO:0000313" key="2">
    <source>
        <dbReference type="Proteomes" id="UP000595437"/>
    </source>
</evidence>
<accession>A0A7T8JVT6</accession>
<organism evidence="1 2">
    <name type="scientific">Caligus rogercresseyi</name>
    <name type="common">Sea louse</name>
    <dbReference type="NCBI Taxonomy" id="217165"/>
    <lineage>
        <taxon>Eukaryota</taxon>
        <taxon>Metazoa</taxon>
        <taxon>Ecdysozoa</taxon>
        <taxon>Arthropoda</taxon>
        <taxon>Crustacea</taxon>
        <taxon>Multicrustacea</taxon>
        <taxon>Hexanauplia</taxon>
        <taxon>Copepoda</taxon>
        <taxon>Siphonostomatoida</taxon>
        <taxon>Caligidae</taxon>
        <taxon>Caligus</taxon>
    </lineage>
</organism>
<proteinExistence type="predicted"/>
<name>A0A7T8JVT6_CALRO</name>
<gene>
    <name evidence="1" type="ORF">FKW44_022127</name>
</gene>
<reference evidence="2" key="1">
    <citation type="submission" date="2021-01" db="EMBL/GenBank/DDBJ databases">
        <title>Caligus Genome Assembly.</title>
        <authorList>
            <person name="Gallardo-Escarate C."/>
        </authorList>
    </citation>
    <scope>NUCLEOTIDE SEQUENCE [LARGE SCALE GENOMIC DNA]</scope>
</reference>
<dbReference type="EMBL" id="CP045905">
    <property type="protein sequence ID" value="QQP36893.1"/>
    <property type="molecule type" value="Genomic_DNA"/>
</dbReference>
<protein>
    <submittedName>
        <fullName evidence="1">Transposable element tcb2 transposase</fullName>
    </submittedName>
</protein>
<dbReference type="AlphaFoldDB" id="A0A7T8JVT6"/>